<dbReference type="Proteomes" id="UP000299102">
    <property type="component" value="Unassembled WGS sequence"/>
</dbReference>
<keyword evidence="4" id="KW-0597">Phosphoprotein</keyword>
<feature type="domain" description="Tim44-like" evidence="16">
    <location>
        <begin position="216"/>
        <end position="365"/>
    </location>
</feature>
<keyword evidence="18" id="KW-1185">Reference proteome</keyword>
<proteinExistence type="inferred from homology"/>
<evidence type="ECO:0000256" key="15">
    <source>
        <dbReference type="ARBA" id="ARBA00074309"/>
    </source>
</evidence>
<comment type="subunit">
    <text evidence="14">Probable component of the PAM complex at least composed of a mitochondrial HSP70 protein, GRPEL1 or GRPEL2, TIMM44, TIMM16/PAM16 and TIMM14/DNAJC19. The complex interacts with the TIMM23 component of the TIM23 complex. Interacts with SLC25A4/ANT1 and SLC25A5/ANT2; leading to inhibit the presequence translocase TIMM23, thereby promoting stabilization of PINK1.</text>
</comment>
<dbReference type="AlphaFoldDB" id="A0A4C1V6B1"/>
<evidence type="ECO:0000256" key="3">
    <source>
        <dbReference type="ARBA" id="ARBA00022448"/>
    </source>
</evidence>
<keyword evidence="9" id="KW-0809">Transit peptide</keyword>
<evidence type="ECO:0000256" key="8">
    <source>
        <dbReference type="ARBA" id="ARBA00022927"/>
    </source>
</evidence>
<evidence type="ECO:0000256" key="12">
    <source>
        <dbReference type="ARBA" id="ARBA00023136"/>
    </source>
</evidence>
<keyword evidence="12" id="KW-0472">Membrane</keyword>
<evidence type="ECO:0000259" key="16">
    <source>
        <dbReference type="SMART" id="SM00978"/>
    </source>
</evidence>
<comment type="similarity">
    <text evidence="2">Belongs to the Tim44 family.</text>
</comment>
<evidence type="ECO:0000256" key="11">
    <source>
        <dbReference type="ARBA" id="ARBA00023128"/>
    </source>
</evidence>
<dbReference type="GO" id="GO:0005524">
    <property type="term" value="F:ATP binding"/>
    <property type="evidence" value="ECO:0007669"/>
    <property type="project" value="UniProtKB-KW"/>
</dbReference>
<dbReference type="Pfam" id="PF04280">
    <property type="entry name" value="Tim44"/>
    <property type="match status" value="1"/>
</dbReference>
<evidence type="ECO:0000256" key="1">
    <source>
        <dbReference type="ARBA" id="ARBA00004443"/>
    </source>
</evidence>
<dbReference type="SUPFAM" id="SSF54427">
    <property type="entry name" value="NTF2-like"/>
    <property type="match status" value="1"/>
</dbReference>
<organism evidence="17 18">
    <name type="scientific">Eumeta variegata</name>
    <name type="common">Bagworm moth</name>
    <name type="synonym">Eumeta japonica</name>
    <dbReference type="NCBI Taxonomy" id="151549"/>
    <lineage>
        <taxon>Eukaryota</taxon>
        <taxon>Metazoa</taxon>
        <taxon>Ecdysozoa</taxon>
        <taxon>Arthropoda</taxon>
        <taxon>Hexapoda</taxon>
        <taxon>Insecta</taxon>
        <taxon>Pterygota</taxon>
        <taxon>Neoptera</taxon>
        <taxon>Endopterygota</taxon>
        <taxon>Lepidoptera</taxon>
        <taxon>Glossata</taxon>
        <taxon>Ditrysia</taxon>
        <taxon>Tineoidea</taxon>
        <taxon>Psychidae</taxon>
        <taxon>Oiketicinae</taxon>
        <taxon>Eumeta</taxon>
    </lineage>
</organism>
<evidence type="ECO:0000313" key="18">
    <source>
        <dbReference type="Proteomes" id="UP000299102"/>
    </source>
</evidence>
<dbReference type="InterPro" id="IPR032710">
    <property type="entry name" value="NTF2-like_dom_sf"/>
</dbReference>
<sequence>MKESIKKFREEAQKLENSEALQAARKKFHAVESEASKGSEVLRDTLEGIKGRVGQALDEAANTDIARKAGKLTEELSKTARGAAESISDTSHRLGQTSAFRTISQATEAVRSEMAPRGLEGRVYIAPATLRKRREVAEADERTISPDEVTTGVELHRDSRFHQQWQEFKDKNPYINKMLDWKLRLEESDSTVVRASRFVSDKVSSLFGGLFEHTDLSKTLTEICKMEPGFTQQRFVQRCTDDIIPNVLEAMVRGDLEVLRDWCHEGVYNVLAAPIKQCRELGYRLDSKILDIEQIELVMGKMMEQGPVLVVTFQAQQIMCVKDARGGVVEGDPDRVMRVNYAWVLCRDPQELNPAAAWRLLELSASSVEQLI</sequence>
<evidence type="ECO:0000256" key="6">
    <source>
        <dbReference type="ARBA" id="ARBA00022792"/>
    </source>
</evidence>
<keyword evidence="10" id="KW-0811">Translocation</keyword>
<evidence type="ECO:0000256" key="9">
    <source>
        <dbReference type="ARBA" id="ARBA00022946"/>
    </source>
</evidence>
<keyword evidence="6" id="KW-0999">Mitochondrion inner membrane</keyword>
<dbReference type="STRING" id="151549.A0A4C1V6B1"/>
<dbReference type="GO" id="GO:0051087">
    <property type="term" value="F:protein-folding chaperone binding"/>
    <property type="evidence" value="ECO:0007669"/>
    <property type="project" value="InterPro"/>
</dbReference>
<dbReference type="InterPro" id="IPR017303">
    <property type="entry name" value="Tim44"/>
</dbReference>
<evidence type="ECO:0000256" key="7">
    <source>
        <dbReference type="ARBA" id="ARBA00022840"/>
    </source>
</evidence>
<keyword evidence="11" id="KW-0496">Mitochondrion</keyword>
<name>A0A4C1V6B1_EUMVA</name>
<keyword evidence="8" id="KW-0653">Protein transport</keyword>
<dbReference type="PANTHER" id="PTHR10721">
    <property type="entry name" value="MITOCHONDRIAL IMPORT INNER MEMBRANE TRANSLOCASE SUBUNIT TIM44"/>
    <property type="match status" value="1"/>
</dbReference>
<keyword evidence="5" id="KW-0547">Nucleotide-binding</keyword>
<dbReference type="PANTHER" id="PTHR10721:SF1">
    <property type="entry name" value="MITOCHONDRIAL IMPORT INNER MEMBRANE TRANSLOCASE SUBUNIT TIM44"/>
    <property type="match status" value="1"/>
</dbReference>
<dbReference type="InterPro" id="IPR007379">
    <property type="entry name" value="Tim44-like_dom"/>
</dbReference>
<comment type="caution">
    <text evidence="17">The sequence shown here is derived from an EMBL/GenBank/DDBJ whole genome shotgun (WGS) entry which is preliminary data.</text>
</comment>
<dbReference type="Gene3D" id="3.10.450.240">
    <property type="match status" value="1"/>
</dbReference>
<gene>
    <name evidence="17" type="primary">TIMM44</name>
    <name evidence="17" type="ORF">EVAR_23273_1</name>
</gene>
<dbReference type="InterPro" id="IPR039544">
    <property type="entry name" value="Tim44-like"/>
</dbReference>
<evidence type="ECO:0000256" key="2">
    <source>
        <dbReference type="ARBA" id="ARBA00009597"/>
    </source>
</evidence>
<dbReference type="EMBL" id="BGZK01000281">
    <property type="protein sequence ID" value="GBP33926.1"/>
    <property type="molecule type" value="Genomic_DNA"/>
</dbReference>
<dbReference type="SMART" id="SM00978">
    <property type="entry name" value="Tim44"/>
    <property type="match status" value="1"/>
</dbReference>
<comment type="subcellular location">
    <subcellularLocation>
        <location evidence="1">Mitochondrion inner membrane</location>
        <topology evidence="1">Peripheral membrane protein</topology>
        <orientation evidence="1">Matrix side</orientation>
    </subcellularLocation>
</comment>
<evidence type="ECO:0000256" key="10">
    <source>
        <dbReference type="ARBA" id="ARBA00023010"/>
    </source>
</evidence>
<evidence type="ECO:0000256" key="14">
    <source>
        <dbReference type="ARBA" id="ARBA00063163"/>
    </source>
</evidence>
<evidence type="ECO:0000256" key="4">
    <source>
        <dbReference type="ARBA" id="ARBA00022553"/>
    </source>
</evidence>
<reference evidence="17 18" key="1">
    <citation type="journal article" date="2019" name="Commun. Biol.">
        <title>The bagworm genome reveals a unique fibroin gene that provides high tensile strength.</title>
        <authorList>
            <person name="Kono N."/>
            <person name="Nakamura H."/>
            <person name="Ohtoshi R."/>
            <person name="Tomita M."/>
            <person name="Numata K."/>
            <person name="Arakawa K."/>
        </authorList>
    </citation>
    <scope>NUCLEOTIDE SEQUENCE [LARGE SCALE GENOMIC DNA]</scope>
</reference>
<dbReference type="GO" id="GO:0005743">
    <property type="term" value="C:mitochondrial inner membrane"/>
    <property type="evidence" value="ECO:0007669"/>
    <property type="project" value="UniProtKB-SubCell"/>
</dbReference>
<comment type="function">
    <text evidence="13">Essential component of the PAM complex, a complex required for the translocation of transit peptide-containing proteins from the inner membrane into the mitochondrial matrix in an ATP-dependent manner. Recruits mitochondrial HSP70 to drive protein translocation into the matrix using ATP as an energy source.</text>
</comment>
<protein>
    <recommendedName>
        <fullName evidence="15">Mitochondrial import inner membrane translocase subunit TIM44</fullName>
    </recommendedName>
</protein>
<keyword evidence="7" id="KW-0067">ATP-binding</keyword>
<evidence type="ECO:0000256" key="13">
    <source>
        <dbReference type="ARBA" id="ARBA00057148"/>
    </source>
</evidence>
<dbReference type="GO" id="GO:0030150">
    <property type="term" value="P:protein import into mitochondrial matrix"/>
    <property type="evidence" value="ECO:0007669"/>
    <property type="project" value="InterPro"/>
</dbReference>
<dbReference type="OrthoDB" id="10265990at2759"/>
<evidence type="ECO:0000256" key="5">
    <source>
        <dbReference type="ARBA" id="ARBA00022741"/>
    </source>
</evidence>
<accession>A0A4C1V6B1</accession>
<dbReference type="FunFam" id="3.10.450.240:FF:000001">
    <property type="entry name" value="Mitochondrial import inner membrane translocase subunit TIM44"/>
    <property type="match status" value="1"/>
</dbReference>
<keyword evidence="3" id="KW-0813">Transport</keyword>
<dbReference type="PIRSF" id="PIRSF037871">
    <property type="entry name" value="TIM44"/>
    <property type="match status" value="1"/>
</dbReference>
<evidence type="ECO:0000313" key="17">
    <source>
        <dbReference type="EMBL" id="GBP33926.1"/>
    </source>
</evidence>